<dbReference type="Gene3D" id="3.10.129.10">
    <property type="entry name" value="Hotdog Thioesterase"/>
    <property type="match status" value="1"/>
</dbReference>
<gene>
    <name evidence="1" type="ORF">SAPIO_CDS2246</name>
</gene>
<dbReference type="HOGENOM" id="CLU_028690_0_1_1"/>
<dbReference type="SUPFAM" id="SSF54637">
    <property type="entry name" value="Thioesterase/thiol ester dehydrase-isomerase"/>
    <property type="match status" value="1"/>
</dbReference>
<dbReference type="RefSeq" id="XP_016644701.1">
    <property type="nucleotide sequence ID" value="XM_016785325.1"/>
</dbReference>
<dbReference type="OrthoDB" id="3257538at2759"/>
<dbReference type="Proteomes" id="UP000028545">
    <property type="component" value="Unassembled WGS sequence"/>
</dbReference>
<accession>A0A084GC40</accession>
<dbReference type="InterPro" id="IPR029069">
    <property type="entry name" value="HotDog_dom_sf"/>
</dbReference>
<protein>
    <recommendedName>
        <fullName evidence="3">Mesaconyl-C4 CoA hydratase</fullName>
    </recommendedName>
</protein>
<keyword evidence="2" id="KW-1185">Reference proteome</keyword>
<dbReference type="PANTHER" id="PTHR28152:SF2">
    <property type="entry name" value="N-TERMINAL OF MAOC-LIKE DEHYDRATASE DOMAIN-CONTAINING PROTEIN"/>
    <property type="match status" value="1"/>
</dbReference>
<dbReference type="GO" id="GO:0005739">
    <property type="term" value="C:mitochondrion"/>
    <property type="evidence" value="ECO:0007669"/>
    <property type="project" value="TreeGrafter"/>
</dbReference>
<organism evidence="1 2">
    <name type="scientific">Pseudallescheria apiosperma</name>
    <name type="common">Scedosporium apiospermum</name>
    <dbReference type="NCBI Taxonomy" id="563466"/>
    <lineage>
        <taxon>Eukaryota</taxon>
        <taxon>Fungi</taxon>
        <taxon>Dikarya</taxon>
        <taxon>Ascomycota</taxon>
        <taxon>Pezizomycotina</taxon>
        <taxon>Sordariomycetes</taxon>
        <taxon>Hypocreomycetidae</taxon>
        <taxon>Microascales</taxon>
        <taxon>Microascaceae</taxon>
        <taxon>Scedosporium</taxon>
    </lineage>
</organism>
<dbReference type="FunFam" id="3.10.129.10:FF:000103">
    <property type="entry name" value="WGS project CABT00000000 data, contig 2.1"/>
    <property type="match status" value="1"/>
</dbReference>
<dbReference type="GeneID" id="27721318"/>
<evidence type="ECO:0008006" key="3">
    <source>
        <dbReference type="Google" id="ProtNLM"/>
    </source>
</evidence>
<evidence type="ECO:0000313" key="1">
    <source>
        <dbReference type="EMBL" id="KEZ44902.1"/>
    </source>
</evidence>
<dbReference type="InterPro" id="IPR052741">
    <property type="entry name" value="Mitochondrial_HTD2"/>
</dbReference>
<name>A0A084GC40_PSEDA</name>
<dbReference type="PANTHER" id="PTHR28152">
    <property type="entry name" value="HYDROXYACYL-THIOESTER DEHYDRATASE TYPE 2, MITOCHONDRIAL"/>
    <property type="match status" value="1"/>
</dbReference>
<dbReference type="OMA" id="IHYDRRY"/>
<dbReference type="VEuPathDB" id="FungiDB:SAPIO_CDS2246"/>
<proteinExistence type="predicted"/>
<comment type="caution">
    <text evidence="1">The sequence shown here is derived from an EMBL/GenBank/DDBJ whole genome shotgun (WGS) entry which is preliminary data.</text>
</comment>
<dbReference type="AlphaFoldDB" id="A0A084GC40"/>
<sequence length="310" mass="34538">MFPTAARSAGLSHEIARNFLAHAQRRGPLIQKQLLDANQLLRLCQTLGRKELLHGSPVTDSPPANGTPVPPGYHLVYFTPSSFESELGRDGTDRTFNPSAPFTRRMWAGGEIVWFGDNVLRVGQTVTETTTVVKSEPKKTRDGADMIVVGVEKKFENENGTSLIDRRDWLFRPDLTEAPALIPRGEAKPFPSGTHTRDFTQTPISLFRFSALTFNAHMIHYSKQWCREVEGHRDIVVHGPLNLVNMLDLWRDSGGVKGSEFPKRISYRALSPVYVGEPYRAVLEGAEAEQAEVKFWTADGRLAMQGAIAP</sequence>
<dbReference type="GO" id="GO:0019171">
    <property type="term" value="F:(3R)-hydroxyacyl-[acyl-carrier-protein] dehydratase activity"/>
    <property type="evidence" value="ECO:0007669"/>
    <property type="project" value="TreeGrafter"/>
</dbReference>
<dbReference type="KEGG" id="sapo:SAPIO_CDS2246"/>
<evidence type="ECO:0000313" key="2">
    <source>
        <dbReference type="Proteomes" id="UP000028545"/>
    </source>
</evidence>
<reference evidence="1 2" key="1">
    <citation type="journal article" date="2014" name="Genome Announc.">
        <title>Draft genome sequence of the pathogenic fungus Scedosporium apiospermum.</title>
        <authorList>
            <person name="Vandeputte P."/>
            <person name="Ghamrawi S."/>
            <person name="Rechenmann M."/>
            <person name="Iltis A."/>
            <person name="Giraud S."/>
            <person name="Fleury M."/>
            <person name="Thornton C."/>
            <person name="Delhaes L."/>
            <person name="Meyer W."/>
            <person name="Papon N."/>
            <person name="Bouchara J.P."/>
        </authorList>
    </citation>
    <scope>NUCLEOTIDE SEQUENCE [LARGE SCALE GENOMIC DNA]</scope>
    <source>
        <strain evidence="1 2">IHEM 14462</strain>
    </source>
</reference>
<dbReference type="EMBL" id="JOWA01000086">
    <property type="protein sequence ID" value="KEZ44902.1"/>
    <property type="molecule type" value="Genomic_DNA"/>
</dbReference>